<proteinExistence type="predicted"/>
<gene>
    <name evidence="2" type="ORF">KY46_03860</name>
</gene>
<keyword evidence="1" id="KW-1133">Transmembrane helix</keyword>
<evidence type="ECO:0000313" key="2">
    <source>
        <dbReference type="EMBL" id="KKD00934.1"/>
    </source>
</evidence>
<comment type="caution">
    <text evidence="2">The sequence shown here is derived from an EMBL/GenBank/DDBJ whole genome shotgun (WGS) entry which is preliminary data.</text>
</comment>
<feature type="transmembrane region" description="Helical" evidence="1">
    <location>
        <begin position="58"/>
        <end position="80"/>
    </location>
</feature>
<reference evidence="2 3" key="1">
    <citation type="submission" date="2014-12" db="EMBL/GenBank/DDBJ databases">
        <title>Mercury Reductase activity and rhizosphere competence traits in the genome of root associated Photobacterium halotolerans MELD1.</title>
        <authorList>
            <person name="Mathew D.C."/>
            <person name="Huang C.-C."/>
        </authorList>
    </citation>
    <scope>NUCLEOTIDE SEQUENCE [LARGE SCALE GENOMIC DNA]</scope>
    <source>
        <strain evidence="2 3">MELD1</strain>
    </source>
</reference>
<name>A0A0F5VFN0_9GAMM</name>
<organism evidence="2 3">
    <name type="scientific">Photobacterium halotolerans</name>
    <dbReference type="NCBI Taxonomy" id="265726"/>
    <lineage>
        <taxon>Bacteria</taxon>
        <taxon>Pseudomonadati</taxon>
        <taxon>Pseudomonadota</taxon>
        <taxon>Gammaproteobacteria</taxon>
        <taxon>Vibrionales</taxon>
        <taxon>Vibrionaceae</taxon>
        <taxon>Photobacterium</taxon>
    </lineage>
</organism>
<dbReference type="PATRIC" id="fig|265726.11.peg.2125"/>
<dbReference type="RefSeq" id="WP_046219302.1">
    <property type="nucleotide sequence ID" value="NZ_JWYV01000002.1"/>
</dbReference>
<dbReference type="AlphaFoldDB" id="A0A0F5VFN0"/>
<dbReference type="Proteomes" id="UP000033633">
    <property type="component" value="Unassembled WGS sequence"/>
</dbReference>
<evidence type="ECO:0000256" key="1">
    <source>
        <dbReference type="SAM" id="Phobius"/>
    </source>
</evidence>
<accession>A0A0F5VFN0</accession>
<dbReference type="EMBL" id="JWYV01000002">
    <property type="protein sequence ID" value="KKD00934.1"/>
    <property type="molecule type" value="Genomic_DNA"/>
</dbReference>
<feature type="transmembrane region" description="Helical" evidence="1">
    <location>
        <begin position="86"/>
        <end position="103"/>
    </location>
</feature>
<evidence type="ECO:0000313" key="3">
    <source>
        <dbReference type="Proteomes" id="UP000033633"/>
    </source>
</evidence>
<sequence length="119" mass="12913">MNTYFVMKSGHQYSASEKVSEDELNLQFEACKAASVTLVSDSVVAESEEKAIRQVKSLAYQTTVIALVGFINTLCMLFVAESAVNLVIMMAAIICMVGVSGKARRLESEALKALRKASK</sequence>
<dbReference type="OrthoDB" id="5826378at2"/>
<keyword evidence="1" id="KW-0472">Membrane</keyword>
<keyword evidence="3" id="KW-1185">Reference proteome</keyword>
<keyword evidence="1" id="KW-0812">Transmembrane</keyword>
<protein>
    <submittedName>
        <fullName evidence="2">Uncharacterized protein</fullName>
    </submittedName>
</protein>